<dbReference type="GO" id="GO:0006798">
    <property type="term" value="P:polyphosphate catabolic process"/>
    <property type="evidence" value="ECO:0007669"/>
    <property type="project" value="TreeGrafter"/>
</dbReference>
<protein>
    <recommendedName>
        <fullName evidence="6">Exopolyphosphatase</fullName>
        <ecNumber evidence="5">3.6.1.11</ecNumber>
    </recommendedName>
</protein>
<evidence type="ECO:0000259" key="11">
    <source>
        <dbReference type="Pfam" id="PF02541"/>
    </source>
</evidence>
<dbReference type="Proteomes" id="UP001165678">
    <property type="component" value="Unassembled WGS sequence"/>
</dbReference>
<evidence type="ECO:0000256" key="3">
    <source>
        <dbReference type="ARBA" id="ARBA00007125"/>
    </source>
</evidence>
<dbReference type="AlphaFoldDB" id="A0AA41ZM36"/>
<comment type="similarity">
    <text evidence="3">Belongs to the GppA/Ppx family.</text>
</comment>
<evidence type="ECO:0000256" key="5">
    <source>
        <dbReference type="ARBA" id="ARBA00012451"/>
    </source>
</evidence>
<keyword evidence="8 13" id="KW-0378">Hydrolase</keyword>
<comment type="cofactor">
    <cofactor evidence="1">
        <name>Mg(2+)</name>
        <dbReference type="ChEBI" id="CHEBI:18420"/>
    </cofactor>
</comment>
<dbReference type="InterPro" id="IPR030673">
    <property type="entry name" value="PyroPPase_GppA_Ppx"/>
</dbReference>
<dbReference type="Gene3D" id="1.10.3210.10">
    <property type="entry name" value="Hypothetical protein af1432"/>
    <property type="match status" value="1"/>
</dbReference>
<dbReference type="PANTHER" id="PTHR30005">
    <property type="entry name" value="EXOPOLYPHOSPHATASE"/>
    <property type="match status" value="1"/>
</dbReference>
<dbReference type="FunFam" id="3.30.420.150:FF:000001">
    <property type="entry name" value="Guanosine-5'-triphosphate,3'-diphosphate pyrophosphatase"/>
    <property type="match status" value="1"/>
</dbReference>
<evidence type="ECO:0000256" key="6">
    <source>
        <dbReference type="ARBA" id="ARBA00020416"/>
    </source>
</evidence>
<dbReference type="GO" id="GO:0004309">
    <property type="term" value="F:exopolyphosphatase activity"/>
    <property type="evidence" value="ECO:0007669"/>
    <property type="project" value="UniProtKB-EC"/>
</dbReference>
<dbReference type="GO" id="GO:0005886">
    <property type="term" value="C:plasma membrane"/>
    <property type="evidence" value="ECO:0007669"/>
    <property type="project" value="UniProtKB-SubCell"/>
</dbReference>
<dbReference type="Pfam" id="PF02541">
    <property type="entry name" value="Ppx-GppA"/>
    <property type="match status" value="1"/>
</dbReference>
<evidence type="ECO:0000256" key="7">
    <source>
        <dbReference type="ARBA" id="ARBA00022475"/>
    </source>
</evidence>
<sequence>MTQARDGSAPRQLAAIDLGSNSFHLLIVEYSEGYFKTLEKRGEKVQLADGMDHHGQLSEEAMERAMACLAMFARFIDGIAPEDIRIVGTNALRIASNSGEFLSRAQQFLQHDIEIISGREEARLIYLGAAHALADVHGRRLVADIGGGSTEMIIGERFTPLALESLEMGCVVYTDRFFADGRVTEKNFRQAEREARSELASIARNYRRLGWQDPIGTSGTIRATAEILEAHQQCSEGIITRKGLEWLKKRLIKAGQLEGLALDGLKPTRARVYPAGLAILRAIFDLLELESMRYAGGALREGVMYDLIGRNTPEDPRHESVKALVKRFDIDERQQLNVCQTADILFSSARSEWGLTELHRCYLQWAASLHEMGLSISHARFHRHGSYILENADLSGFSRPEQGLLAFLVRAHRRRYPTREARQLPERQALHFQRIAVLLRLAVMLNHSRDDEPFQDLSLTIKGETLILTLPEQDTLRLNDAEREAHYLQEAGITLEVAIRQTNPPA</sequence>
<evidence type="ECO:0000259" key="12">
    <source>
        <dbReference type="Pfam" id="PF21447"/>
    </source>
</evidence>
<comment type="caution">
    <text evidence="13">The sequence shown here is derived from an EMBL/GenBank/DDBJ whole genome shotgun (WGS) entry which is preliminary data.</text>
</comment>
<name>A0AA41ZM36_9GAMM</name>
<keyword evidence="7" id="KW-1003">Cell membrane</keyword>
<evidence type="ECO:0000256" key="10">
    <source>
        <dbReference type="ARBA" id="ARBA00047607"/>
    </source>
</evidence>
<dbReference type="EC" id="3.6.1.11" evidence="5"/>
<comment type="subcellular location">
    <subcellularLocation>
        <location evidence="2">Cell membrane</location>
        <topology evidence="2">Peripheral membrane protein</topology>
    </subcellularLocation>
</comment>
<organism evidence="13 14">
    <name type="scientific">Larsenimonas rhizosphaerae</name>
    <dbReference type="NCBI Taxonomy" id="2944682"/>
    <lineage>
        <taxon>Bacteria</taxon>
        <taxon>Pseudomonadati</taxon>
        <taxon>Pseudomonadota</taxon>
        <taxon>Gammaproteobacteria</taxon>
        <taxon>Oceanospirillales</taxon>
        <taxon>Halomonadaceae</taxon>
        <taxon>Larsenimonas</taxon>
    </lineage>
</organism>
<comment type="subunit">
    <text evidence="4">Homodimer.</text>
</comment>
<accession>A0AA41ZM36</accession>
<dbReference type="InterPro" id="IPR043129">
    <property type="entry name" value="ATPase_NBD"/>
</dbReference>
<dbReference type="InterPro" id="IPR048950">
    <property type="entry name" value="Ppx_GppA_C"/>
</dbReference>
<evidence type="ECO:0000256" key="9">
    <source>
        <dbReference type="ARBA" id="ARBA00023136"/>
    </source>
</evidence>
<evidence type="ECO:0000313" key="13">
    <source>
        <dbReference type="EMBL" id="MCX2524338.1"/>
    </source>
</evidence>
<gene>
    <name evidence="13" type="primary">ppx</name>
    <name evidence="13" type="ORF">OQ287_08795</name>
</gene>
<dbReference type="Gene3D" id="3.30.420.150">
    <property type="entry name" value="Exopolyphosphatase. Domain 2"/>
    <property type="match status" value="1"/>
</dbReference>
<keyword evidence="14" id="KW-1185">Reference proteome</keyword>
<reference evidence="13" key="1">
    <citation type="submission" date="2022-11" db="EMBL/GenBank/DDBJ databases">
        <title>Larsenimonas rhizosphaerae sp. nov., isolated from a tidal mudflat.</title>
        <authorList>
            <person name="Lee S.D."/>
            <person name="Kim I.S."/>
        </authorList>
    </citation>
    <scope>NUCLEOTIDE SEQUENCE</scope>
    <source>
        <strain evidence="13">GH2-1</strain>
    </source>
</reference>
<evidence type="ECO:0000256" key="1">
    <source>
        <dbReference type="ARBA" id="ARBA00001946"/>
    </source>
</evidence>
<comment type="catalytic activity">
    <reaction evidence="10">
        <text>[phosphate](n) + H2O = [phosphate](n-1) + phosphate + H(+)</text>
        <dbReference type="Rhea" id="RHEA:21528"/>
        <dbReference type="Rhea" id="RHEA-COMP:9859"/>
        <dbReference type="Rhea" id="RHEA-COMP:14279"/>
        <dbReference type="ChEBI" id="CHEBI:15377"/>
        <dbReference type="ChEBI" id="CHEBI:15378"/>
        <dbReference type="ChEBI" id="CHEBI:16838"/>
        <dbReference type="ChEBI" id="CHEBI:43474"/>
        <dbReference type="EC" id="3.6.1.11"/>
    </reaction>
</comment>
<evidence type="ECO:0000313" key="14">
    <source>
        <dbReference type="Proteomes" id="UP001165678"/>
    </source>
</evidence>
<proteinExistence type="inferred from homology"/>
<dbReference type="RefSeq" id="WP_265896200.1">
    <property type="nucleotide sequence ID" value="NZ_JAPIVE010000002.1"/>
</dbReference>
<dbReference type="Pfam" id="PF21447">
    <property type="entry name" value="Ppx-GppA_III"/>
    <property type="match status" value="1"/>
</dbReference>
<evidence type="ECO:0000256" key="2">
    <source>
        <dbReference type="ARBA" id="ARBA00004202"/>
    </source>
</evidence>
<dbReference type="PIRSF" id="PIRSF001267">
    <property type="entry name" value="Pyrophosphatase_GppA_Ppx"/>
    <property type="match status" value="1"/>
</dbReference>
<dbReference type="EMBL" id="JAPIVE010000002">
    <property type="protein sequence ID" value="MCX2524338.1"/>
    <property type="molecule type" value="Genomic_DNA"/>
</dbReference>
<dbReference type="PANTHER" id="PTHR30005:SF14">
    <property type="entry name" value="EXOPOLYPHOSPHATASE"/>
    <property type="match status" value="1"/>
</dbReference>
<dbReference type="CDD" id="cd24053">
    <property type="entry name" value="ASKHA_NBD_EcPPX-GppA-like"/>
    <property type="match status" value="1"/>
</dbReference>
<feature type="domain" description="Ppx/GppA phosphatase C-terminal" evidence="12">
    <location>
        <begin position="317"/>
        <end position="473"/>
    </location>
</feature>
<dbReference type="SUPFAM" id="SSF53067">
    <property type="entry name" value="Actin-like ATPase domain"/>
    <property type="match status" value="2"/>
</dbReference>
<dbReference type="InterPro" id="IPR022371">
    <property type="entry name" value="Exopolyphosphatase"/>
</dbReference>
<dbReference type="InterPro" id="IPR003695">
    <property type="entry name" value="Ppx_GppA_N"/>
</dbReference>
<keyword evidence="9" id="KW-0472">Membrane</keyword>
<evidence type="ECO:0000256" key="4">
    <source>
        <dbReference type="ARBA" id="ARBA00011738"/>
    </source>
</evidence>
<evidence type="ECO:0000256" key="8">
    <source>
        <dbReference type="ARBA" id="ARBA00022801"/>
    </source>
</evidence>
<dbReference type="InterPro" id="IPR050273">
    <property type="entry name" value="GppA/Ppx_hydrolase"/>
</dbReference>
<dbReference type="NCBIfam" id="TIGR03706">
    <property type="entry name" value="exo_poly_only"/>
    <property type="match status" value="1"/>
</dbReference>
<dbReference type="Gene3D" id="3.30.420.40">
    <property type="match status" value="1"/>
</dbReference>
<dbReference type="FunFam" id="3.30.420.40:FF:000023">
    <property type="entry name" value="Guanosine-5'-triphosphate,3'-diphosphate pyrophosphatase"/>
    <property type="match status" value="1"/>
</dbReference>
<feature type="domain" description="Ppx/GppA phosphatase N-terminal" evidence="11">
    <location>
        <begin position="27"/>
        <end position="309"/>
    </location>
</feature>
<dbReference type="SUPFAM" id="SSF109604">
    <property type="entry name" value="HD-domain/PDEase-like"/>
    <property type="match status" value="1"/>
</dbReference>